<keyword evidence="7" id="KW-0539">Nucleus</keyword>
<feature type="compositionally biased region" description="Basic and acidic residues" evidence="9">
    <location>
        <begin position="202"/>
        <end position="213"/>
    </location>
</feature>
<evidence type="ECO:0000256" key="5">
    <source>
        <dbReference type="ARBA" id="ARBA00022833"/>
    </source>
</evidence>
<feature type="compositionally biased region" description="Low complexity" evidence="9">
    <location>
        <begin position="178"/>
        <end position="187"/>
    </location>
</feature>
<dbReference type="SUPFAM" id="SSF57903">
    <property type="entry name" value="FYVE/PHD zinc finger"/>
    <property type="match status" value="1"/>
</dbReference>
<feature type="compositionally biased region" description="Low complexity" evidence="9">
    <location>
        <begin position="263"/>
        <end position="291"/>
    </location>
</feature>
<feature type="site" description="Histone H3K4me3 binding" evidence="8">
    <location>
        <position position="335"/>
    </location>
</feature>
<dbReference type="CDD" id="cd15505">
    <property type="entry name" value="PHD_ING"/>
    <property type="match status" value="1"/>
</dbReference>
<dbReference type="Gene3D" id="3.30.40.10">
    <property type="entry name" value="Zinc/RING finger domain, C3HC4 (zinc finger)"/>
    <property type="match status" value="1"/>
</dbReference>
<dbReference type="GO" id="GO:0006325">
    <property type="term" value="P:chromatin organization"/>
    <property type="evidence" value="ECO:0007669"/>
    <property type="project" value="UniProtKB-KW"/>
</dbReference>
<feature type="compositionally biased region" description="Low complexity" evidence="9">
    <location>
        <begin position="238"/>
        <end position="255"/>
    </location>
</feature>
<organism evidence="12 13">
    <name type="scientific">Yarrowia lipolytica</name>
    <name type="common">Candida lipolytica</name>
    <dbReference type="NCBI Taxonomy" id="4952"/>
    <lineage>
        <taxon>Eukaryota</taxon>
        <taxon>Fungi</taxon>
        <taxon>Dikarya</taxon>
        <taxon>Ascomycota</taxon>
        <taxon>Saccharomycotina</taxon>
        <taxon>Dipodascomycetes</taxon>
        <taxon>Dipodascales</taxon>
        <taxon>Dipodascales incertae sedis</taxon>
        <taxon>Yarrowia</taxon>
    </lineage>
</organism>
<comment type="similarity">
    <text evidence="2">Belongs to the ING family.</text>
</comment>
<feature type="domain" description="Inhibitor of growth protein N-terminal histone-binding" evidence="11">
    <location>
        <begin position="23"/>
        <end position="132"/>
    </location>
</feature>
<gene>
    <name evidence="12" type="ORF">YALI1_E10712g</name>
</gene>
<dbReference type="KEGG" id="yli:2912502"/>
<keyword evidence="3" id="KW-0479">Metal-binding</keyword>
<dbReference type="GO" id="GO:0033698">
    <property type="term" value="C:Rpd3L complex"/>
    <property type="evidence" value="ECO:0007669"/>
    <property type="project" value="TreeGrafter"/>
</dbReference>
<dbReference type="VEuPathDB" id="FungiDB:YALI1_E10712g"/>
<evidence type="ECO:0000256" key="9">
    <source>
        <dbReference type="SAM" id="MobiDB-lite"/>
    </source>
</evidence>
<dbReference type="VEuPathDB" id="FungiDB:YALI0_E08822g"/>
<dbReference type="PANTHER" id="PTHR10333:SF42">
    <property type="entry name" value="INHIBITOR OF GROWTH PROTEIN 5"/>
    <property type="match status" value="1"/>
</dbReference>
<evidence type="ECO:0000313" key="13">
    <source>
        <dbReference type="Proteomes" id="UP000182444"/>
    </source>
</evidence>
<dbReference type="RefSeq" id="XP_503706.2">
    <property type="nucleotide sequence ID" value="XM_503706.2"/>
</dbReference>
<dbReference type="InterPro" id="IPR013083">
    <property type="entry name" value="Znf_RING/FYVE/PHD"/>
</dbReference>
<dbReference type="GO" id="GO:0008270">
    <property type="term" value="F:zinc ion binding"/>
    <property type="evidence" value="ECO:0007669"/>
    <property type="project" value="UniProtKB-KW"/>
</dbReference>
<keyword evidence="5" id="KW-0862">Zinc</keyword>
<dbReference type="SMART" id="SM01408">
    <property type="entry name" value="ING"/>
    <property type="match status" value="1"/>
</dbReference>
<protein>
    <recommendedName>
        <fullName evidence="14">Chromatin modification-related protein</fullName>
    </recommendedName>
</protein>
<feature type="region of interest" description="Disordered" evidence="9">
    <location>
        <begin position="162"/>
        <end position="311"/>
    </location>
</feature>
<evidence type="ECO:0000256" key="2">
    <source>
        <dbReference type="ARBA" id="ARBA00010210"/>
    </source>
</evidence>
<feature type="site" description="Histone H3K4me3 binding" evidence="8">
    <location>
        <position position="331"/>
    </location>
</feature>
<proteinExistence type="inferred from homology"/>
<dbReference type="InterPro" id="IPR059153">
    <property type="entry name" value="NSD_PHD-1st"/>
</dbReference>
<sequence length="451" mass="47853">MKGYNTRSSSRRAQDKPVGLYPGLNDLTDALEALPLETVRHFTLLREIDAKCTTTTPLVADLIAKFLAIPPAAKDDPECAKKTEERENMLLEIRGLIRELMPCLEEKMHVAGVAAEAVARHISRIDADYELITSREIPQVIQYGEPDHPAIIVDVKPSVAERSAQSQRSESRREAIAAKKAAAAAAAEKSGNGGRRGTPSKEGGKDSGKETGGKKAAATNGAAAVGAGAKKNGEKRTATSASVSDTVASSAAAAGAKKRKTAAKASPAPGNRKSPPSSDDTPAASATRSARLVNKSRKGQEAAESAKAAEEEEDDGEPVYCYCEQVSYGEMVACDGPQCTREWFHLPCLGLSSPPKGNWYCDDRSLLLVGVDSTSAFGSCGHESRYSACVPMPGWAAPLLKLQLSAETEPARIRSPRYDSKSSGHLQTSILSVIYYGPLMLGPTPVCKARE</sequence>
<comment type="subcellular location">
    <subcellularLocation>
        <location evidence="1">Nucleus</location>
    </subcellularLocation>
</comment>
<evidence type="ECO:0008006" key="14">
    <source>
        <dbReference type="Google" id="ProtNLM"/>
    </source>
</evidence>
<evidence type="ECO:0000256" key="1">
    <source>
        <dbReference type="ARBA" id="ARBA00004123"/>
    </source>
</evidence>
<dbReference type="GeneID" id="2912502"/>
<dbReference type="AlphaFoldDB" id="A0A1D8NHN1"/>
<dbReference type="Gene3D" id="6.10.140.1740">
    <property type="match status" value="1"/>
</dbReference>
<keyword evidence="4" id="KW-0863">Zinc-finger</keyword>
<dbReference type="InterPro" id="IPR011011">
    <property type="entry name" value="Znf_FYVE_PHD"/>
</dbReference>
<reference evidence="12 13" key="1">
    <citation type="journal article" date="2016" name="PLoS ONE">
        <title>Sequence Assembly of Yarrowia lipolytica Strain W29/CLIB89 Shows Transposable Element Diversity.</title>
        <authorList>
            <person name="Magnan C."/>
            <person name="Yu J."/>
            <person name="Chang I."/>
            <person name="Jahn E."/>
            <person name="Kanomata Y."/>
            <person name="Wu J."/>
            <person name="Zeller M."/>
            <person name="Oakes M."/>
            <person name="Baldi P."/>
            <person name="Sandmeyer S."/>
        </authorList>
    </citation>
    <scope>NUCLEOTIDE SEQUENCE [LARGE SCALE GENOMIC DNA]</scope>
    <source>
        <strain evidence="13">CLIB89(W29)</strain>
    </source>
</reference>
<keyword evidence="6" id="KW-0156">Chromatin regulator</keyword>
<evidence type="ECO:0000259" key="10">
    <source>
        <dbReference type="SMART" id="SM00249"/>
    </source>
</evidence>
<feature type="site" description="Histone H3K4me3 binding" evidence="8">
    <location>
        <position position="343"/>
    </location>
</feature>
<evidence type="ECO:0000256" key="6">
    <source>
        <dbReference type="ARBA" id="ARBA00022853"/>
    </source>
</evidence>
<dbReference type="PANTHER" id="PTHR10333">
    <property type="entry name" value="INHIBITOR OF GROWTH PROTEIN"/>
    <property type="match status" value="1"/>
</dbReference>
<dbReference type="EMBL" id="CP017557">
    <property type="protein sequence ID" value="AOW05140.1"/>
    <property type="molecule type" value="Genomic_DNA"/>
</dbReference>
<dbReference type="SMART" id="SM00249">
    <property type="entry name" value="PHD"/>
    <property type="match status" value="1"/>
</dbReference>
<evidence type="ECO:0000256" key="4">
    <source>
        <dbReference type="ARBA" id="ARBA00022771"/>
    </source>
</evidence>
<accession>A0A1D8NHN1</accession>
<dbReference type="InterPro" id="IPR001965">
    <property type="entry name" value="Znf_PHD"/>
</dbReference>
<evidence type="ECO:0000256" key="8">
    <source>
        <dbReference type="PIRSR" id="PIRSR628651-50"/>
    </source>
</evidence>
<feature type="domain" description="Zinc finger PHD-type" evidence="10">
    <location>
        <begin position="320"/>
        <end position="365"/>
    </location>
</feature>
<evidence type="ECO:0000256" key="7">
    <source>
        <dbReference type="ARBA" id="ARBA00023242"/>
    </source>
</evidence>
<evidence type="ECO:0000313" key="12">
    <source>
        <dbReference type="EMBL" id="AOW05140.1"/>
    </source>
</evidence>
<dbReference type="eggNOG" id="KOG1973">
    <property type="taxonomic scope" value="Eukaryota"/>
</dbReference>
<dbReference type="InterPro" id="IPR028651">
    <property type="entry name" value="ING_fam"/>
</dbReference>
<evidence type="ECO:0000256" key="3">
    <source>
        <dbReference type="ARBA" id="ARBA00022723"/>
    </source>
</evidence>
<dbReference type="InterPro" id="IPR024610">
    <property type="entry name" value="ING_N_histone-binding"/>
</dbReference>
<feature type="compositionally biased region" description="Low complexity" evidence="9">
    <location>
        <begin position="214"/>
        <end position="230"/>
    </location>
</feature>
<dbReference type="Pfam" id="PF23011">
    <property type="entry name" value="PHD-1st_NSD"/>
    <property type="match status" value="1"/>
</dbReference>
<dbReference type="Proteomes" id="UP000182444">
    <property type="component" value="Chromosome 1E"/>
</dbReference>
<feature type="site" description="Histone H3K4me3 binding" evidence="8">
    <location>
        <position position="320"/>
    </location>
</feature>
<dbReference type="CDD" id="cd17016">
    <property type="entry name" value="ING_Pho23p_like"/>
    <property type="match status" value="1"/>
</dbReference>
<dbReference type="GO" id="GO:0070210">
    <property type="term" value="C:Rpd3L-Expanded complex"/>
    <property type="evidence" value="ECO:0007669"/>
    <property type="project" value="TreeGrafter"/>
</dbReference>
<dbReference type="GO" id="GO:0006355">
    <property type="term" value="P:regulation of DNA-templated transcription"/>
    <property type="evidence" value="ECO:0007669"/>
    <property type="project" value="TreeGrafter"/>
</dbReference>
<evidence type="ECO:0000259" key="11">
    <source>
        <dbReference type="SMART" id="SM01408"/>
    </source>
</evidence>
<name>A0A1D8NHN1_YARLL</name>
<dbReference type="Pfam" id="PF12998">
    <property type="entry name" value="ING"/>
    <property type="match status" value="1"/>
</dbReference>